<accession>A0A0A8YED0</accession>
<dbReference type="EMBL" id="GBRH01276373">
    <property type="protein sequence ID" value="JAD21522.1"/>
    <property type="molecule type" value="Transcribed_RNA"/>
</dbReference>
<evidence type="ECO:0000313" key="1">
    <source>
        <dbReference type="EMBL" id="JAD21522.1"/>
    </source>
</evidence>
<name>A0A0A8YED0_ARUDO</name>
<reference evidence="1" key="2">
    <citation type="journal article" date="2015" name="Data Brief">
        <title>Shoot transcriptome of the giant reed, Arundo donax.</title>
        <authorList>
            <person name="Barrero R.A."/>
            <person name="Guerrero F.D."/>
            <person name="Moolhuijzen P."/>
            <person name="Goolsby J.A."/>
            <person name="Tidwell J."/>
            <person name="Bellgard S.E."/>
            <person name="Bellgard M.I."/>
        </authorList>
    </citation>
    <scope>NUCLEOTIDE SEQUENCE</scope>
    <source>
        <tissue evidence="1">Shoot tissue taken approximately 20 cm above the soil surface</tissue>
    </source>
</reference>
<dbReference type="AlphaFoldDB" id="A0A0A8YED0"/>
<protein>
    <submittedName>
        <fullName evidence="1">Uncharacterized protein</fullName>
    </submittedName>
</protein>
<sequence>MASTMRAVRPSVLLSSWHVEM</sequence>
<organism evidence="1">
    <name type="scientific">Arundo donax</name>
    <name type="common">Giant reed</name>
    <name type="synonym">Donax arundinaceus</name>
    <dbReference type="NCBI Taxonomy" id="35708"/>
    <lineage>
        <taxon>Eukaryota</taxon>
        <taxon>Viridiplantae</taxon>
        <taxon>Streptophyta</taxon>
        <taxon>Embryophyta</taxon>
        <taxon>Tracheophyta</taxon>
        <taxon>Spermatophyta</taxon>
        <taxon>Magnoliopsida</taxon>
        <taxon>Liliopsida</taxon>
        <taxon>Poales</taxon>
        <taxon>Poaceae</taxon>
        <taxon>PACMAD clade</taxon>
        <taxon>Arundinoideae</taxon>
        <taxon>Arundineae</taxon>
        <taxon>Arundo</taxon>
    </lineage>
</organism>
<reference evidence="1" key="1">
    <citation type="submission" date="2014-09" db="EMBL/GenBank/DDBJ databases">
        <authorList>
            <person name="Magalhaes I.L.F."/>
            <person name="Oliveira U."/>
            <person name="Santos F.R."/>
            <person name="Vidigal T.H.D.A."/>
            <person name="Brescovit A.D."/>
            <person name="Santos A.J."/>
        </authorList>
    </citation>
    <scope>NUCLEOTIDE SEQUENCE</scope>
    <source>
        <tissue evidence="1">Shoot tissue taken approximately 20 cm above the soil surface</tissue>
    </source>
</reference>
<proteinExistence type="predicted"/>